<proteinExistence type="predicted"/>
<dbReference type="Pfam" id="PF00249">
    <property type="entry name" value="Myb_DNA-binding"/>
    <property type="match status" value="1"/>
</dbReference>
<dbReference type="InterPro" id="IPR050560">
    <property type="entry name" value="MYB_TF"/>
</dbReference>
<dbReference type="GO" id="GO:0000978">
    <property type="term" value="F:RNA polymerase II cis-regulatory region sequence-specific DNA binding"/>
    <property type="evidence" value="ECO:0007669"/>
    <property type="project" value="TreeGrafter"/>
</dbReference>
<accession>A0A8S1R087</accession>
<name>A0A8S1R087_9CILI</name>
<keyword evidence="4" id="KW-1185">Reference proteome</keyword>
<dbReference type="OrthoDB" id="2143914at2759"/>
<dbReference type="InterPro" id="IPR017930">
    <property type="entry name" value="Myb_dom"/>
</dbReference>
<comment type="caution">
    <text evidence="3">The sequence shown here is derived from an EMBL/GenBank/DDBJ whole genome shotgun (WGS) entry which is preliminary data.</text>
</comment>
<protein>
    <submittedName>
        <fullName evidence="3">Uncharacterized protein</fullName>
    </submittedName>
</protein>
<feature type="domain" description="Myb-like" evidence="1">
    <location>
        <begin position="33"/>
        <end position="78"/>
    </location>
</feature>
<feature type="domain" description="HTH myb-type" evidence="2">
    <location>
        <begin position="134"/>
        <end position="188"/>
    </location>
</feature>
<feature type="domain" description="Myb-like" evidence="1">
    <location>
        <begin position="83"/>
        <end position="133"/>
    </location>
</feature>
<feature type="domain" description="HTH myb-type" evidence="2">
    <location>
        <begin position="90"/>
        <end position="133"/>
    </location>
</feature>
<dbReference type="PANTHER" id="PTHR45614">
    <property type="entry name" value="MYB PROTEIN-RELATED"/>
    <property type="match status" value="1"/>
</dbReference>
<gene>
    <name evidence="3" type="ORF">PSON_ATCC_30995.1.T1300037</name>
</gene>
<reference evidence="3" key="1">
    <citation type="submission" date="2021-01" db="EMBL/GenBank/DDBJ databases">
        <authorList>
            <consortium name="Genoscope - CEA"/>
            <person name="William W."/>
        </authorList>
    </citation>
    <scope>NUCLEOTIDE SEQUENCE</scope>
</reference>
<dbReference type="EMBL" id="CAJJDN010000130">
    <property type="protein sequence ID" value="CAD8121109.1"/>
    <property type="molecule type" value="Genomic_DNA"/>
</dbReference>
<dbReference type="SMART" id="SM00717">
    <property type="entry name" value="SANT"/>
    <property type="match status" value="3"/>
</dbReference>
<evidence type="ECO:0000313" key="4">
    <source>
        <dbReference type="Proteomes" id="UP000692954"/>
    </source>
</evidence>
<evidence type="ECO:0000259" key="1">
    <source>
        <dbReference type="PROSITE" id="PS50090"/>
    </source>
</evidence>
<feature type="domain" description="Myb-like" evidence="1">
    <location>
        <begin position="134"/>
        <end position="184"/>
    </location>
</feature>
<dbReference type="PANTHER" id="PTHR45614:SF69">
    <property type="entry name" value="CHROMOSOME UNDETERMINED SCAFFOLD_38, WHOLE GENOME SHOTGUN SEQUENCE"/>
    <property type="match status" value="1"/>
</dbReference>
<organism evidence="3 4">
    <name type="scientific">Paramecium sonneborni</name>
    <dbReference type="NCBI Taxonomy" id="65129"/>
    <lineage>
        <taxon>Eukaryota</taxon>
        <taxon>Sar</taxon>
        <taxon>Alveolata</taxon>
        <taxon>Ciliophora</taxon>
        <taxon>Intramacronucleata</taxon>
        <taxon>Oligohymenophorea</taxon>
        <taxon>Peniculida</taxon>
        <taxon>Parameciidae</taxon>
        <taxon>Paramecium</taxon>
    </lineage>
</organism>
<sequence>MSLKNKGRKQNHKHKTNIDEEGIQKKDFSIILRTKWTPEEDQNLIAYVSLYGHRWLMVAQQMEQRNASQCCQRWKKIKKSQGFQTYKAKRWTQNEDQTLLRIFKEVGPSWNTIARQMINKTGKQVRRRFKNVLDPNLNHSPMTEDEDQRIYQEYLKNGPQWSKISEKMTGRSENMVKNRFYTYIKEKYLNQPNPYFKVKPYDEINMGEGLKVFLLYQNSQFKHELYEQFNQDLYNDSNQIIDNNQQSCNWSIESKGQILKNLK</sequence>
<feature type="domain" description="HTH myb-type" evidence="2">
    <location>
        <begin position="31"/>
        <end position="82"/>
    </location>
</feature>
<dbReference type="Proteomes" id="UP000692954">
    <property type="component" value="Unassembled WGS sequence"/>
</dbReference>
<dbReference type="CDD" id="cd00167">
    <property type="entry name" value="SANT"/>
    <property type="match status" value="3"/>
</dbReference>
<dbReference type="GO" id="GO:0005634">
    <property type="term" value="C:nucleus"/>
    <property type="evidence" value="ECO:0007669"/>
    <property type="project" value="TreeGrafter"/>
</dbReference>
<evidence type="ECO:0000313" key="3">
    <source>
        <dbReference type="EMBL" id="CAD8121109.1"/>
    </source>
</evidence>
<dbReference type="PROSITE" id="PS51294">
    <property type="entry name" value="HTH_MYB"/>
    <property type="match status" value="3"/>
</dbReference>
<evidence type="ECO:0000259" key="2">
    <source>
        <dbReference type="PROSITE" id="PS51294"/>
    </source>
</evidence>
<dbReference type="GO" id="GO:0000981">
    <property type="term" value="F:DNA-binding transcription factor activity, RNA polymerase II-specific"/>
    <property type="evidence" value="ECO:0007669"/>
    <property type="project" value="TreeGrafter"/>
</dbReference>
<dbReference type="Pfam" id="PF13921">
    <property type="entry name" value="Myb_DNA-bind_6"/>
    <property type="match status" value="1"/>
</dbReference>
<dbReference type="InterPro" id="IPR001005">
    <property type="entry name" value="SANT/Myb"/>
</dbReference>
<dbReference type="AlphaFoldDB" id="A0A8S1R087"/>
<dbReference type="PROSITE" id="PS50090">
    <property type="entry name" value="MYB_LIKE"/>
    <property type="match status" value="3"/>
</dbReference>